<evidence type="ECO:0000256" key="5">
    <source>
        <dbReference type="ARBA" id="ARBA00023136"/>
    </source>
</evidence>
<evidence type="ECO:0000313" key="7">
    <source>
        <dbReference type="EMBL" id="MXV17937.1"/>
    </source>
</evidence>
<feature type="transmembrane region" description="Helical" evidence="6">
    <location>
        <begin position="271"/>
        <end position="294"/>
    </location>
</feature>
<keyword evidence="2" id="KW-1003">Cell membrane</keyword>
<organism evidence="7 8">
    <name type="scientific">Hufsiella ginkgonis</name>
    <dbReference type="NCBI Taxonomy" id="2695274"/>
    <lineage>
        <taxon>Bacteria</taxon>
        <taxon>Pseudomonadati</taxon>
        <taxon>Bacteroidota</taxon>
        <taxon>Sphingobacteriia</taxon>
        <taxon>Sphingobacteriales</taxon>
        <taxon>Sphingobacteriaceae</taxon>
        <taxon>Hufsiella</taxon>
    </lineage>
</organism>
<evidence type="ECO:0000256" key="6">
    <source>
        <dbReference type="SAM" id="Phobius"/>
    </source>
</evidence>
<feature type="transmembrane region" description="Helical" evidence="6">
    <location>
        <begin position="445"/>
        <end position="463"/>
    </location>
</feature>
<dbReference type="Pfam" id="PF01554">
    <property type="entry name" value="MatE"/>
    <property type="match status" value="1"/>
</dbReference>
<dbReference type="PANTHER" id="PTHR30250">
    <property type="entry name" value="PST FAMILY PREDICTED COLANIC ACID TRANSPORTER"/>
    <property type="match status" value="1"/>
</dbReference>
<dbReference type="EMBL" id="WVHS01000007">
    <property type="protein sequence ID" value="MXV17937.1"/>
    <property type="molecule type" value="Genomic_DNA"/>
</dbReference>
<feature type="transmembrane region" description="Helical" evidence="6">
    <location>
        <begin position="198"/>
        <end position="220"/>
    </location>
</feature>
<dbReference type="RefSeq" id="WP_160908943.1">
    <property type="nucleotide sequence ID" value="NZ_WVHS01000007.1"/>
</dbReference>
<feature type="transmembrane region" description="Helical" evidence="6">
    <location>
        <begin position="354"/>
        <end position="375"/>
    </location>
</feature>
<evidence type="ECO:0000313" key="8">
    <source>
        <dbReference type="Proteomes" id="UP000451233"/>
    </source>
</evidence>
<protein>
    <submittedName>
        <fullName evidence="7">Oligosaccharide flippase family protein</fullName>
    </submittedName>
</protein>
<keyword evidence="8" id="KW-1185">Reference proteome</keyword>
<dbReference type="PANTHER" id="PTHR30250:SF11">
    <property type="entry name" value="O-ANTIGEN TRANSPORTER-RELATED"/>
    <property type="match status" value="1"/>
</dbReference>
<evidence type="ECO:0000256" key="1">
    <source>
        <dbReference type="ARBA" id="ARBA00004651"/>
    </source>
</evidence>
<evidence type="ECO:0000256" key="4">
    <source>
        <dbReference type="ARBA" id="ARBA00022989"/>
    </source>
</evidence>
<dbReference type="GO" id="GO:0005886">
    <property type="term" value="C:plasma membrane"/>
    <property type="evidence" value="ECO:0007669"/>
    <property type="project" value="UniProtKB-SubCell"/>
</dbReference>
<proteinExistence type="predicted"/>
<dbReference type="InterPro" id="IPR050833">
    <property type="entry name" value="Poly_Biosynth_Transport"/>
</dbReference>
<dbReference type="Proteomes" id="UP000451233">
    <property type="component" value="Unassembled WGS sequence"/>
</dbReference>
<accession>A0A7K1Y539</accession>
<feature type="transmembrane region" description="Helical" evidence="6">
    <location>
        <begin position="38"/>
        <end position="60"/>
    </location>
</feature>
<feature type="transmembrane region" description="Helical" evidence="6">
    <location>
        <begin position="122"/>
        <end position="141"/>
    </location>
</feature>
<dbReference type="InterPro" id="IPR002528">
    <property type="entry name" value="MATE_fam"/>
</dbReference>
<dbReference type="AlphaFoldDB" id="A0A7K1Y539"/>
<keyword evidence="5 6" id="KW-0472">Membrane</keyword>
<sequence>MSTIKKFAGQTAVYGISTIVSRLLYSILTPVFTTAYSAGVYAIFTNLYSWASLIGPLLAFGMETTFFRFLNKQESEKQQVYNNTFISVASLVFLFFISTIFFARDIAAFLQSGVNLDDYTNYVRYFIVILCTDSLAVIPFAKLRADGRPFRYSLIKFTNILLQFLLNLVFIFVIPFIIDHHWAGGGFLASWYRHGWIGYVFIANLAASVLTLLMLLPEVMQVKPDFSRSLSLKMLSYSFPVLVANLSFIVNETFDKIMMTKLLPVQQQVDVGIYGACAKISIFLSIFINAFRLGAEPFFFSHAKNKNSGETYSRIMDYFIIVVCVIYVGIVGNIEILKHFIHARNAAEQAVYWSGLPVVPILLFGYVSLGIYINLSIWYKLSDQTRYGLYISGTGAILTIILNFIFIPKHSYMAAAWVSVTAYTTMMVLSYLLGQKNYPIPYRTGKNIIYLVSSIVLAYLSFVVLKQNIFAGNALTVAYLAAIWFAERKELKKLWKTI</sequence>
<keyword evidence="3 6" id="KW-0812">Transmembrane</keyword>
<feature type="transmembrane region" description="Helical" evidence="6">
    <location>
        <begin position="153"/>
        <end position="178"/>
    </location>
</feature>
<comment type="subcellular location">
    <subcellularLocation>
        <location evidence="1">Cell membrane</location>
        <topology evidence="1">Multi-pass membrane protein</topology>
    </subcellularLocation>
</comment>
<dbReference type="GO" id="GO:0015297">
    <property type="term" value="F:antiporter activity"/>
    <property type="evidence" value="ECO:0007669"/>
    <property type="project" value="InterPro"/>
</dbReference>
<evidence type="ECO:0000256" key="2">
    <source>
        <dbReference type="ARBA" id="ARBA00022475"/>
    </source>
</evidence>
<feature type="transmembrane region" description="Helical" evidence="6">
    <location>
        <begin position="80"/>
        <end position="102"/>
    </location>
</feature>
<name>A0A7K1Y539_9SPHI</name>
<gene>
    <name evidence="7" type="ORF">GS398_21755</name>
</gene>
<feature type="transmembrane region" description="Helical" evidence="6">
    <location>
        <begin position="469"/>
        <end position="486"/>
    </location>
</feature>
<dbReference type="GO" id="GO:0042910">
    <property type="term" value="F:xenobiotic transmembrane transporter activity"/>
    <property type="evidence" value="ECO:0007669"/>
    <property type="project" value="InterPro"/>
</dbReference>
<reference evidence="7 8" key="1">
    <citation type="submission" date="2019-11" db="EMBL/GenBank/DDBJ databases">
        <title>Pedobacter sp. HMF7056 Genome sequencing and assembly.</title>
        <authorList>
            <person name="Kang H."/>
            <person name="Kim H."/>
            <person name="Joh K."/>
        </authorList>
    </citation>
    <scope>NUCLEOTIDE SEQUENCE [LARGE SCALE GENOMIC DNA]</scope>
    <source>
        <strain evidence="7 8">HMF7056</strain>
    </source>
</reference>
<feature type="transmembrane region" description="Helical" evidence="6">
    <location>
        <begin position="412"/>
        <end position="433"/>
    </location>
</feature>
<feature type="transmembrane region" description="Helical" evidence="6">
    <location>
        <begin position="315"/>
        <end position="334"/>
    </location>
</feature>
<feature type="transmembrane region" description="Helical" evidence="6">
    <location>
        <begin position="387"/>
        <end position="406"/>
    </location>
</feature>
<evidence type="ECO:0000256" key="3">
    <source>
        <dbReference type="ARBA" id="ARBA00022692"/>
    </source>
</evidence>
<feature type="transmembrane region" description="Helical" evidence="6">
    <location>
        <begin position="232"/>
        <end position="251"/>
    </location>
</feature>
<comment type="caution">
    <text evidence="7">The sequence shown here is derived from an EMBL/GenBank/DDBJ whole genome shotgun (WGS) entry which is preliminary data.</text>
</comment>
<keyword evidence="4 6" id="KW-1133">Transmembrane helix</keyword>
<feature type="transmembrane region" description="Helical" evidence="6">
    <location>
        <begin position="12"/>
        <end position="32"/>
    </location>
</feature>